<sequence length="157" mass="18323">MQPVTTPSKEVIPLYSISTRLNKDRSHSTTIKRLYRKASVHAERNMGHGTVQWEFYIRTEKTGVDRETSTKNGLDNGRTENFTRHIYRTQSASGDEGAVEWMDENGEVVAYEKQVVKKRDKDEDKEREFRSIFRGDWPRTEDGVDPEKNKEGFPRIQ</sequence>
<dbReference type="HOGENOM" id="CLU_1678435_0_0_1"/>
<reference evidence="3" key="2">
    <citation type="submission" date="2015-01" db="EMBL/GenBank/DDBJ databases">
        <title>Evolutionary Origins and Diversification of the Mycorrhizal Mutualists.</title>
        <authorList>
            <consortium name="DOE Joint Genome Institute"/>
            <consortium name="Mycorrhizal Genomics Consortium"/>
            <person name="Kohler A."/>
            <person name="Kuo A."/>
            <person name="Nagy L.G."/>
            <person name="Floudas D."/>
            <person name="Copeland A."/>
            <person name="Barry K.W."/>
            <person name="Cichocki N."/>
            <person name="Veneault-Fourrey C."/>
            <person name="LaButti K."/>
            <person name="Lindquist E.A."/>
            <person name="Lipzen A."/>
            <person name="Lundell T."/>
            <person name="Morin E."/>
            <person name="Murat C."/>
            <person name="Riley R."/>
            <person name="Ohm R."/>
            <person name="Sun H."/>
            <person name="Tunlid A."/>
            <person name="Henrissat B."/>
            <person name="Grigoriev I.V."/>
            <person name="Hibbett D.S."/>
            <person name="Martin F."/>
        </authorList>
    </citation>
    <scope>NUCLEOTIDE SEQUENCE [LARGE SCALE GENOMIC DNA]</scope>
    <source>
        <strain evidence="3">Zn</strain>
    </source>
</reference>
<accession>A0A0C3D7U0</accession>
<dbReference type="EMBL" id="KN832870">
    <property type="protein sequence ID" value="KIN07424.1"/>
    <property type="molecule type" value="Genomic_DNA"/>
</dbReference>
<name>A0A0C3D7U0_OIDMZ</name>
<reference evidence="2 3" key="1">
    <citation type="submission" date="2014-04" db="EMBL/GenBank/DDBJ databases">
        <authorList>
            <consortium name="DOE Joint Genome Institute"/>
            <person name="Kuo A."/>
            <person name="Martino E."/>
            <person name="Perotto S."/>
            <person name="Kohler A."/>
            <person name="Nagy L.G."/>
            <person name="Floudas D."/>
            <person name="Copeland A."/>
            <person name="Barry K.W."/>
            <person name="Cichocki N."/>
            <person name="Veneault-Fourrey C."/>
            <person name="LaButti K."/>
            <person name="Lindquist E.A."/>
            <person name="Lipzen A."/>
            <person name="Lundell T."/>
            <person name="Morin E."/>
            <person name="Murat C."/>
            <person name="Sun H."/>
            <person name="Tunlid A."/>
            <person name="Henrissat B."/>
            <person name="Grigoriev I.V."/>
            <person name="Hibbett D.S."/>
            <person name="Martin F."/>
            <person name="Nordberg H.P."/>
            <person name="Cantor M.N."/>
            <person name="Hua S.X."/>
        </authorList>
    </citation>
    <scope>NUCLEOTIDE SEQUENCE [LARGE SCALE GENOMIC DNA]</scope>
    <source>
        <strain evidence="2 3">Zn</strain>
    </source>
</reference>
<evidence type="ECO:0000313" key="3">
    <source>
        <dbReference type="Proteomes" id="UP000054321"/>
    </source>
</evidence>
<evidence type="ECO:0000313" key="2">
    <source>
        <dbReference type="EMBL" id="KIN07424.1"/>
    </source>
</evidence>
<protein>
    <submittedName>
        <fullName evidence="2">Uncharacterized protein</fullName>
    </submittedName>
</protein>
<dbReference type="AlphaFoldDB" id="A0A0C3D7U0"/>
<feature type="region of interest" description="Disordered" evidence="1">
    <location>
        <begin position="117"/>
        <end position="157"/>
    </location>
</feature>
<gene>
    <name evidence="2" type="ORF">OIDMADRAFT_22308</name>
</gene>
<dbReference type="Proteomes" id="UP000054321">
    <property type="component" value="Unassembled WGS sequence"/>
</dbReference>
<evidence type="ECO:0000256" key="1">
    <source>
        <dbReference type="SAM" id="MobiDB-lite"/>
    </source>
</evidence>
<keyword evidence="3" id="KW-1185">Reference proteome</keyword>
<organism evidence="2 3">
    <name type="scientific">Oidiodendron maius (strain Zn)</name>
    <dbReference type="NCBI Taxonomy" id="913774"/>
    <lineage>
        <taxon>Eukaryota</taxon>
        <taxon>Fungi</taxon>
        <taxon>Dikarya</taxon>
        <taxon>Ascomycota</taxon>
        <taxon>Pezizomycotina</taxon>
        <taxon>Leotiomycetes</taxon>
        <taxon>Leotiomycetes incertae sedis</taxon>
        <taxon>Myxotrichaceae</taxon>
        <taxon>Oidiodendron</taxon>
    </lineage>
</organism>
<dbReference type="InParanoid" id="A0A0C3D7U0"/>
<proteinExistence type="predicted"/>